<protein>
    <submittedName>
        <fullName evidence="2">Uncharacterized protein</fullName>
    </submittedName>
</protein>
<dbReference type="AlphaFoldDB" id="H9BE97"/>
<feature type="chain" id="PRO_5003617974" evidence="1">
    <location>
        <begin position="25"/>
        <end position="175"/>
    </location>
</feature>
<proteinExistence type="predicted"/>
<keyword evidence="2" id="KW-0614">Plasmid</keyword>
<sequence>MIKKFFCLNLLFYIFLFSNNISHASDIASEGRIIISNPDVLYTIYLGMPRDYVDINFSGAKGWDKSVSNFSNAYNFTRKITTKIEQDFTVQFDANNNVKEIKNTFIFTDSKDLENVFLDMLNSLNKKYGSPQKAKMTGVRYRGGGIWYANGHKYELSRYYWGKTSTISFTVTTNY</sequence>
<dbReference type="EMBL" id="JQ004006">
    <property type="protein sequence ID" value="AFD04634.1"/>
    <property type="molecule type" value="Genomic_DNA"/>
</dbReference>
<evidence type="ECO:0000256" key="1">
    <source>
        <dbReference type="SAM" id="SignalP"/>
    </source>
</evidence>
<feature type="signal peptide" evidence="1">
    <location>
        <begin position="1"/>
        <end position="24"/>
    </location>
</feature>
<name>H9BE97_9FIRM</name>
<dbReference type="RefSeq" id="WP_015060730.1">
    <property type="nucleotide sequence ID" value="NC_019271.1"/>
</dbReference>
<keyword evidence="1" id="KW-0732">Signal</keyword>
<organism evidence="2">
    <name type="scientific">Veillonella sp. OK1</name>
    <dbReference type="NCBI Taxonomy" id="1096935"/>
    <lineage>
        <taxon>Bacteria</taxon>
        <taxon>Bacillati</taxon>
        <taxon>Bacillota</taxon>
        <taxon>Negativicutes</taxon>
        <taxon>Veillonellales</taxon>
        <taxon>Veillonellaceae</taxon>
        <taxon>Veillonella</taxon>
    </lineage>
</organism>
<reference evidence="2" key="1">
    <citation type="journal article" date="2012" name="Appl. Environ. Microbiol.">
        <title>Establishment of a Tractable Genetic Transformation System in Veillonella spp.</title>
        <authorList>
            <person name="Liu J."/>
            <person name="Xie Z."/>
            <person name="Merritt J."/>
            <person name="Qi F."/>
        </authorList>
    </citation>
    <scope>NUCLEOTIDE SEQUENCE</scope>
    <source>
        <strain evidence="2">OK1</strain>
        <plasmid evidence="2">pVJL1</plasmid>
    </source>
</reference>
<evidence type="ECO:0000313" key="2">
    <source>
        <dbReference type="EMBL" id="AFD04634.1"/>
    </source>
</evidence>
<geneLocation type="plasmid" evidence="2">
    <name>pVJL1</name>
</geneLocation>
<accession>H9BE97</accession>